<feature type="transmembrane region" description="Helical" evidence="6">
    <location>
        <begin position="30"/>
        <end position="53"/>
    </location>
</feature>
<keyword evidence="4 6" id="KW-1133">Transmembrane helix</keyword>
<dbReference type="EMBL" id="CP036339">
    <property type="protein sequence ID" value="QDT71603.1"/>
    <property type="molecule type" value="Genomic_DNA"/>
</dbReference>
<keyword evidence="3 6" id="KW-0812">Transmembrane</keyword>
<dbReference type="RefSeq" id="WP_145431000.1">
    <property type="nucleotide sequence ID" value="NZ_CP036339.1"/>
</dbReference>
<feature type="transmembrane region" description="Helical" evidence="6">
    <location>
        <begin position="248"/>
        <end position="277"/>
    </location>
</feature>
<dbReference type="InterPro" id="IPR017039">
    <property type="entry name" value="Virul_fac_BrkB"/>
</dbReference>
<evidence type="ECO:0000313" key="7">
    <source>
        <dbReference type="EMBL" id="QDT71603.1"/>
    </source>
</evidence>
<gene>
    <name evidence="7" type="primary">yhjD</name>
    <name evidence="7" type="ORF">I41_07630</name>
</gene>
<evidence type="ECO:0000256" key="4">
    <source>
        <dbReference type="ARBA" id="ARBA00022989"/>
    </source>
</evidence>
<dbReference type="Pfam" id="PF03631">
    <property type="entry name" value="Virul_fac_BrkB"/>
    <property type="match status" value="1"/>
</dbReference>
<dbReference type="PANTHER" id="PTHR30213:SF1">
    <property type="entry name" value="INNER MEMBRANE PROTEIN YHJD"/>
    <property type="match status" value="1"/>
</dbReference>
<protein>
    <submittedName>
        <fullName evidence="7">Inner membrane protein YhjD</fullName>
    </submittedName>
</protein>
<keyword evidence="2" id="KW-1003">Cell membrane</keyword>
<evidence type="ECO:0000256" key="3">
    <source>
        <dbReference type="ARBA" id="ARBA00022692"/>
    </source>
</evidence>
<dbReference type="Proteomes" id="UP000317909">
    <property type="component" value="Chromosome"/>
</dbReference>
<accession>A0A517TTB4</accession>
<evidence type="ECO:0000256" key="5">
    <source>
        <dbReference type="ARBA" id="ARBA00023136"/>
    </source>
</evidence>
<dbReference type="AlphaFoldDB" id="A0A517TTB4"/>
<feature type="transmembrane region" description="Helical" evidence="6">
    <location>
        <begin position="93"/>
        <end position="112"/>
    </location>
</feature>
<comment type="subcellular location">
    <subcellularLocation>
        <location evidence="1">Cell membrane</location>
        <topology evidence="1">Multi-pass membrane protein</topology>
    </subcellularLocation>
</comment>
<evidence type="ECO:0000256" key="1">
    <source>
        <dbReference type="ARBA" id="ARBA00004651"/>
    </source>
</evidence>
<dbReference type="PIRSF" id="PIRSF035875">
    <property type="entry name" value="RNase_BN"/>
    <property type="match status" value="1"/>
</dbReference>
<dbReference type="NCBIfam" id="TIGR00765">
    <property type="entry name" value="yihY_not_rbn"/>
    <property type="match status" value="1"/>
</dbReference>
<dbReference type="KEGG" id="llh:I41_07630"/>
<proteinExistence type="predicted"/>
<dbReference type="PANTHER" id="PTHR30213">
    <property type="entry name" value="INNER MEMBRANE PROTEIN YHJD"/>
    <property type="match status" value="1"/>
</dbReference>
<feature type="transmembrane region" description="Helical" evidence="6">
    <location>
        <begin position="191"/>
        <end position="209"/>
    </location>
</feature>
<feature type="transmembrane region" description="Helical" evidence="6">
    <location>
        <begin position="148"/>
        <end position="171"/>
    </location>
</feature>
<reference evidence="7 8" key="1">
    <citation type="submission" date="2019-02" db="EMBL/GenBank/DDBJ databases">
        <title>Deep-cultivation of Planctomycetes and their phenomic and genomic characterization uncovers novel biology.</title>
        <authorList>
            <person name="Wiegand S."/>
            <person name="Jogler M."/>
            <person name="Boedeker C."/>
            <person name="Pinto D."/>
            <person name="Vollmers J."/>
            <person name="Rivas-Marin E."/>
            <person name="Kohn T."/>
            <person name="Peeters S.H."/>
            <person name="Heuer A."/>
            <person name="Rast P."/>
            <person name="Oberbeckmann S."/>
            <person name="Bunk B."/>
            <person name="Jeske O."/>
            <person name="Meyerdierks A."/>
            <person name="Storesund J.E."/>
            <person name="Kallscheuer N."/>
            <person name="Luecker S."/>
            <person name="Lage O.M."/>
            <person name="Pohl T."/>
            <person name="Merkel B.J."/>
            <person name="Hornburger P."/>
            <person name="Mueller R.-W."/>
            <person name="Bruemmer F."/>
            <person name="Labrenz M."/>
            <person name="Spormann A.M."/>
            <person name="Op den Camp H."/>
            <person name="Overmann J."/>
            <person name="Amann R."/>
            <person name="Jetten M.S.M."/>
            <person name="Mascher T."/>
            <person name="Medema M.H."/>
            <person name="Devos D.P."/>
            <person name="Kaster A.-K."/>
            <person name="Ovreas L."/>
            <person name="Rohde M."/>
            <person name="Galperin M.Y."/>
            <person name="Jogler C."/>
        </authorList>
    </citation>
    <scope>NUCLEOTIDE SEQUENCE [LARGE SCALE GENOMIC DNA]</scope>
    <source>
        <strain evidence="7 8">I41</strain>
    </source>
</reference>
<keyword evidence="5 6" id="KW-0472">Membrane</keyword>
<name>A0A517TTB4_9BACT</name>
<dbReference type="OrthoDB" id="263507at2"/>
<evidence type="ECO:0000313" key="8">
    <source>
        <dbReference type="Proteomes" id="UP000317909"/>
    </source>
</evidence>
<keyword evidence="8" id="KW-1185">Reference proteome</keyword>
<evidence type="ECO:0000256" key="6">
    <source>
        <dbReference type="SAM" id="Phobius"/>
    </source>
</evidence>
<sequence>MTFARQILGRLLSAYHHFADRGGTMLAAAVAYYLAFSLFPLMLVLVAGLGWAFRATAVGHDAQQRVLAAIAEQGSPALRDQIEEAFNSVEQRAGASGTFGIAVLLVAAVAMFTQLDYAFDRLWDRPSAGEQGLWKWATNLAFTRLKALMMLIGVGAFVIAVMIASIVWQGVESAVQSTVDVPAWVRQASQPLVHIVLNFLAFATLYAFVPKTHVQAKAACAGGVLAALLWEIGRQLLAAYVLRRNLPTAYGVIGSFMAIMLWTYYAMIVILFGAAYAKLVNDERSAPKLDRPDLP</sequence>
<feature type="transmembrane region" description="Helical" evidence="6">
    <location>
        <begin position="221"/>
        <end position="242"/>
    </location>
</feature>
<organism evidence="7 8">
    <name type="scientific">Lacipirellula limnantheis</name>
    <dbReference type="NCBI Taxonomy" id="2528024"/>
    <lineage>
        <taxon>Bacteria</taxon>
        <taxon>Pseudomonadati</taxon>
        <taxon>Planctomycetota</taxon>
        <taxon>Planctomycetia</taxon>
        <taxon>Pirellulales</taxon>
        <taxon>Lacipirellulaceae</taxon>
        <taxon>Lacipirellula</taxon>
    </lineage>
</organism>
<evidence type="ECO:0000256" key="2">
    <source>
        <dbReference type="ARBA" id="ARBA00022475"/>
    </source>
</evidence>
<dbReference type="GO" id="GO:0005886">
    <property type="term" value="C:plasma membrane"/>
    <property type="evidence" value="ECO:0007669"/>
    <property type="project" value="UniProtKB-SubCell"/>
</dbReference>